<keyword evidence="4 8" id="KW-0479">Metal-binding</keyword>
<dbReference type="InterPro" id="IPR002401">
    <property type="entry name" value="Cyt_P450_E_grp-I"/>
</dbReference>
<evidence type="ECO:0000313" key="10">
    <source>
        <dbReference type="EMBL" id="KAF5185352.1"/>
    </source>
</evidence>
<dbReference type="PANTHER" id="PTHR47947:SF3">
    <property type="entry name" value="CYTOCHROME P450 81D1-LIKE"/>
    <property type="match status" value="1"/>
</dbReference>
<dbReference type="Proteomes" id="UP000554482">
    <property type="component" value="Unassembled WGS sequence"/>
</dbReference>
<dbReference type="InterPro" id="IPR036396">
    <property type="entry name" value="Cyt_P450_sf"/>
</dbReference>
<sequence length="245" mass="27562">MSKIRGSWSFFFKMKRRRKRKEKEALWGHYIPGLALLTVAMIAAGTDTSSGTMEWAMSLMVNNPQVIKKAQAEIDVRIEKGRLLDESDINKLPYLHCIINETLRMYPPAPLLVPHESSQDCAVGGFIVPRGTMLLVNVWGIQSDPKLWDEPTKFKPERFEGLEGTREGFKFMPFGSGRRGCPGEGLAMRVVALALGALIQCFDWERVDEKMVDMSEGLGITLPKAQPLEAKCRTRSSMLNMISQL</sequence>
<protein>
    <submittedName>
        <fullName evidence="10">Cytochrome p450</fullName>
    </submittedName>
</protein>
<evidence type="ECO:0000256" key="1">
    <source>
        <dbReference type="ARBA" id="ARBA00001971"/>
    </source>
</evidence>
<dbReference type="Gene3D" id="1.10.630.10">
    <property type="entry name" value="Cytochrome P450"/>
    <property type="match status" value="1"/>
</dbReference>
<dbReference type="InterPro" id="IPR001128">
    <property type="entry name" value="Cyt_P450"/>
</dbReference>
<dbReference type="EMBL" id="JABWDY010030801">
    <property type="protein sequence ID" value="KAF5185352.1"/>
    <property type="molecule type" value="Genomic_DNA"/>
</dbReference>
<dbReference type="AlphaFoldDB" id="A0A7J6VLZ1"/>
<dbReference type="InterPro" id="IPR017972">
    <property type="entry name" value="Cyt_P450_CS"/>
</dbReference>
<dbReference type="GO" id="GO:0044550">
    <property type="term" value="P:secondary metabolite biosynthetic process"/>
    <property type="evidence" value="ECO:0007669"/>
    <property type="project" value="UniProtKB-ARBA"/>
</dbReference>
<comment type="cofactor">
    <cofactor evidence="1 8">
        <name>heme</name>
        <dbReference type="ChEBI" id="CHEBI:30413"/>
    </cofactor>
</comment>
<proteinExistence type="inferred from homology"/>
<dbReference type="PRINTS" id="PR00385">
    <property type="entry name" value="P450"/>
</dbReference>
<evidence type="ECO:0000256" key="6">
    <source>
        <dbReference type="ARBA" id="ARBA00023004"/>
    </source>
</evidence>
<dbReference type="FunFam" id="1.10.630.10:FF:000126">
    <property type="entry name" value="Predicted protein"/>
    <property type="match status" value="1"/>
</dbReference>
<dbReference type="OrthoDB" id="2789670at2759"/>
<feature type="binding site" description="axial binding residue" evidence="8">
    <location>
        <position position="181"/>
    </location>
    <ligand>
        <name>heme</name>
        <dbReference type="ChEBI" id="CHEBI:30413"/>
    </ligand>
    <ligandPart>
        <name>Fe</name>
        <dbReference type="ChEBI" id="CHEBI:18248"/>
    </ligandPart>
</feature>
<reference evidence="10 11" key="1">
    <citation type="submission" date="2020-06" db="EMBL/GenBank/DDBJ databases">
        <title>Transcriptomic and genomic resources for Thalictrum thalictroides and T. hernandezii: Facilitating candidate gene discovery in an emerging model plant lineage.</title>
        <authorList>
            <person name="Arias T."/>
            <person name="Riano-Pachon D.M."/>
            <person name="Di Stilio V.S."/>
        </authorList>
    </citation>
    <scope>NUCLEOTIDE SEQUENCE [LARGE SCALE GENOMIC DNA]</scope>
    <source>
        <strain evidence="11">cv. WT478/WT964</strain>
        <tissue evidence="10">Leaves</tissue>
    </source>
</reference>
<keyword evidence="11" id="KW-1185">Reference proteome</keyword>
<dbReference type="GO" id="GO:0005506">
    <property type="term" value="F:iron ion binding"/>
    <property type="evidence" value="ECO:0007669"/>
    <property type="project" value="InterPro"/>
</dbReference>
<evidence type="ECO:0000256" key="7">
    <source>
        <dbReference type="ARBA" id="ARBA00023033"/>
    </source>
</evidence>
<dbReference type="Pfam" id="PF00067">
    <property type="entry name" value="p450"/>
    <property type="match status" value="1"/>
</dbReference>
<gene>
    <name evidence="10" type="ORF">FRX31_025061</name>
</gene>
<comment type="caution">
    <text evidence="10">The sequence shown here is derived from an EMBL/GenBank/DDBJ whole genome shotgun (WGS) entry which is preliminary data.</text>
</comment>
<evidence type="ECO:0000256" key="5">
    <source>
        <dbReference type="ARBA" id="ARBA00023002"/>
    </source>
</evidence>
<dbReference type="GO" id="GO:0020037">
    <property type="term" value="F:heme binding"/>
    <property type="evidence" value="ECO:0007669"/>
    <property type="project" value="InterPro"/>
</dbReference>
<dbReference type="PROSITE" id="PS00086">
    <property type="entry name" value="CYTOCHROME_P450"/>
    <property type="match status" value="1"/>
</dbReference>
<dbReference type="PRINTS" id="PR00463">
    <property type="entry name" value="EP450I"/>
</dbReference>
<dbReference type="PANTHER" id="PTHR47947">
    <property type="entry name" value="CYTOCHROME P450 82C3-RELATED"/>
    <property type="match status" value="1"/>
</dbReference>
<evidence type="ECO:0000256" key="8">
    <source>
        <dbReference type="PIRSR" id="PIRSR602401-1"/>
    </source>
</evidence>
<evidence type="ECO:0000256" key="9">
    <source>
        <dbReference type="RuleBase" id="RU000461"/>
    </source>
</evidence>
<accession>A0A7J6VLZ1</accession>
<dbReference type="GO" id="GO:0016705">
    <property type="term" value="F:oxidoreductase activity, acting on paired donors, with incorporation or reduction of molecular oxygen"/>
    <property type="evidence" value="ECO:0007669"/>
    <property type="project" value="InterPro"/>
</dbReference>
<evidence type="ECO:0000313" key="11">
    <source>
        <dbReference type="Proteomes" id="UP000554482"/>
    </source>
</evidence>
<dbReference type="GO" id="GO:0004497">
    <property type="term" value="F:monooxygenase activity"/>
    <property type="evidence" value="ECO:0007669"/>
    <property type="project" value="UniProtKB-KW"/>
</dbReference>
<dbReference type="InterPro" id="IPR050651">
    <property type="entry name" value="Plant_Cytochrome_P450_Monoox"/>
</dbReference>
<dbReference type="SUPFAM" id="SSF48264">
    <property type="entry name" value="Cytochrome P450"/>
    <property type="match status" value="1"/>
</dbReference>
<organism evidence="10 11">
    <name type="scientific">Thalictrum thalictroides</name>
    <name type="common">Rue-anemone</name>
    <name type="synonym">Anemone thalictroides</name>
    <dbReference type="NCBI Taxonomy" id="46969"/>
    <lineage>
        <taxon>Eukaryota</taxon>
        <taxon>Viridiplantae</taxon>
        <taxon>Streptophyta</taxon>
        <taxon>Embryophyta</taxon>
        <taxon>Tracheophyta</taxon>
        <taxon>Spermatophyta</taxon>
        <taxon>Magnoliopsida</taxon>
        <taxon>Ranunculales</taxon>
        <taxon>Ranunculaceae</taxon>
        <taxon>Thalictroideae</taxon>
        <taxon>Thalictrum</taxon>
    </lineage>
</organism>
<keyword evidence="5 9" id="KW-0560">Oxidoreductase</keyword>
<keyword evidence="7 9" id="KW-0503">Monooxygenase</keyword>
<evidence type="ECO:0000256" key="3">
    <source>
        <dbReference type="ARBA" id="ARBA00022617"/>
    </source>
</evidence>
<name>A0A7J6VLZ1_THATH</name>
<keyword evidence="3 8" id="KW-0349">Heme</keyword>
<evidence type="ECO:0000256" key="4">
    <source>
        <dbReference type="ARBA" id="ARBA00022723"/>
    </source>
</evidence>
<keyword evidence="6 8" id="KW-0408">Iron</keyword>
<evidence type="ECO:0000256" key="2">
    <source>
        <dbReference type="ARBA" id="ARBA00010617"/>
    </source>
</evidence>
<comment type="similarity">
    <text evidence="2 9">Belongs to the cytochrome P450 family.</text>
</comment>